<dbReference type="PROSITE" id="PS50994">
    <property type="entry name" value="INTEGRASE"/>
    <property type="match status" value="1"/>
</dbReference>
<name>G0V6R6_NAUCA</name>
<dbReference type="InterPro" id="IPR001584">
    <property type="entry name" value="Integrase_cat-core"/>
</dbReference>
<reference evidence="12" key="1">
    <citation type="journal article" date="2011" name="Proc. Natl. Acad. Sci. U.S.A.">
        <title>Evolutionary erosion of yeast sex chromosomes by mating-type switching accidents.</title>
        <authorList>
            <person name="Gordon J.L."/>
            <person name="Armisen D."/>
            <person name="Proux-Wera E."/>
            <person name="Oheigeartaigh S.S."/>
            <person name="Byrne K.P."/>
            <person name="Wolfe K.H."/>
        </authorList>
    </citation>
    <scope>NUCLEOTIDE SEQUENCE [LARGE SCALE GENOMIC DNA]</scope>
    <source>
        <strain evidence="12">ATCC 76901 / BCRC 22586 / CBS 4309 / NBRC 1992 / NRRL Y-12630</strain>
    </source>
</reference>
<dbReference type="RefSeq" id="XP_003673545.1">
    <property type="nucleotide sequence ID" value="XM_003673497.1"/>
</dbReference>
<keyword evidence="5" id="KW-0694">RNA-binding</keyword>
<dbReference type="Gene3D" id="3.30.420.10">
    <property type="entry name" value="Ribonuclease H-like superfamily/Ribonuclease H"/>
    <property type="match status" value="1"/>
</dbReference>
<evidence type="ECO:0000313" key="11">
    <source>
        <dbReference type="EMBL" id="CCC67162.1"/>
    </source>
</evidence>
<evidence type="ECO:0000256" key="2">
    <source>
        <dbReference type="ARBA" id="ARBA00004123"/>
    </source>
</evidence>
<dbReference type="Proteomes" id="UP000001640">
    <property type="component" value="Chromosome 1"/>
</dbReference>
<dbReference type="GO" id="GO:0015074">
    <property type="term" value="P:DNA integration"/>
    <property type="evidence" value="ECO:0007669"/>
    <property type="project" value="InterPro"/>
</dbReference>
<evidence type="ECO:0000256" key="6">
    <source>
        <dbReference type="ARBA" id="ARBA00023242"/>
    </source>
</evidence>
<gene>
    <name evidence="11" type="primary">NCAS0A06040</name>
    <name evidence="11" type="ordered locus">NCAS_0A06040</name>
</gene>
<evidence type="ECO:0000256" key="8">
    <source>
        <dbReference type="ARBA" id="ARBA00025615"/>
    </source>
</evidence>
<dbReference type="HOGENOM" id="CLU_463865_0_0_1"/>
<comment type="function">
    <text evidence="8">Integrase (IN) targets the VLP to the nucleus, where a subparticle preintegration complex (PIC) containing at least integrase and the newly synthesized dsDNA copy of the retrotransposon must transit the nuclear membrane. Once in the nucleus, integrase performs the integration of the dsDNA into the host genome.</text>
</comment>
<dbReference type="GeneID" id="96900643"/>
<keyword evidence="6" id="KW-0539">Nucleus</keyword>
<dbReference type="InParanoid" id="G0V6R6"/>
<feature type="region of interest" description="Disordered" evidence="9">
    <location>
        <begin position="522"/>
        <end position="545"/>
    </location>
</feature>
<dbReference type="InterPro" id="IPR036397">
    <property type="entry name" value="RNaseH_sf"/>
</dbReference>
<protein>
    <recommendedName>
        <fullName evidence="10">Integrase catalytic domain-containing protein</fullName>
    </recommendedName>
</protein>
<dbReference type="GO" id="GO:0003723">
    <property type="term" value="F:RNA binding"/>
    <property type="evidence" value="ECO:0007669"/>
    <property type="project" value="UniProtKB-KW"/>
</dbReference>
<dbReference type="GO" id="GO:0005737">
    <property type="term" value="C:cytoplasm"/>
    <property type="evidence" value="ECO:0007669"/>
    <property type="project" value="UniProtKB-SubCell"/>
</dbReference>
<evidence type="ECO:0000256" key="5">
    <source>
        <dbReference type="ARBA" id="ARBA00022884"/>
    </source>
</evidence>
<reference key="2">
    <citation type="submission" date="2011-08" db="EMBL/GenBank/DDBJ databases">
        <title>Genome sequence of Naumovozyma castellii.</title>
        <authorList>
            <person name="Gordon J.L."/>
            <person name="Armisen D."/>
            <person name="Proux-Wera E."/>
            <person name="OhEigeartaigh S.S."/>
            <person name="Byrne K.P."/>
            <person name="Wolfe K.H."/>
        </authorList>
    </citation>
    <scope>NUCLEOTIDE SEQUENCE</scope>
    <source>
        <strain>Type strain:CBS 4309</strain>
    </source>
</reference>
<dbReference type="GO" id="GO:0004523">
    <property type="term" value="F:RNA-DNA hybrid ribonuclease activity"/>
    <property type="evidence" value="ECO:0007669"/>
    <property type="project" value="UniProtKB-EC"/>
</dbReference>
<evidence type="ECO:0000256" key="7">
    <source>
        <dbReference type="ARBA" id="ARBA00025590"/>
    </source>
</evidence>
<dbReference type="SUPFAM" id="SSF53098">
    <property type="entry name" value="Ribonuclease H-like"/>
    <property type="match status" value="1"/>
</dbReference>
<comment type="subcellular location">
    <subcellularLocation>
        <location evidence="3">Cytoplasm</location>
    </subcellularLocation>
    <subcellularLocation>
        <location evidence="2">Nucleus</location>
    </subcellularLocation>
</comment>
<evidence type="ECO:0000256" key="1">
    <source>
        <dbReference type="ARBA" id="ARBA00000077"/>
    </source>
</evidence>
<feature type="region of interest" description="Disordered" evidence="9">
    <location>
        <begin position="345"/>
        <end position="366"/>
    </location>
</feature>
<dbReference type="AlphaFoldDB" id="G0V6R6"/>
<feature type="compositionally biased region" description="Polar residues" evidence="9">
    <location>
        <begin position="529"/>
        <end position="542"/>
    </location>
</feature>
<proteinExistence type="predicted"/>
<evidence type="ECO:0000256" key="4">
    <source>
        <dbReference type="ARBA" id="ARBA00022490"/>
    </source>
</evidence>
<dbReference type="KEGG" id="ncs:NCAS_0A06040"/>
<dbReference type="OrthoDB" id="6752631at2759"/>
<comment type="function">
    <text evidence="7">Reverse transcriptase/ribonuclease H (RT) is a multifunctional enzyme that catalyzes the conversion of the retro-elements RNA genome into dsDNA within the VLP. The enzyme displays a DNA polymerase activity that can copy either DNA or RNA templates, and a ribonuclease H (RNase H) activity that cleaves the RNA strand of RNA-DNA heteroduplexes during plus-strand synthesis and hydrolyzes RNA primers. The conversion leads to a linear dsDNA copy of the retrotransposon that includes long terminal repeats (LTRs) at both ends.</text>
</comment>
<evidence type="ECO:0000313" key="12">
    <source>
        <dbReference type="Proteomes" id="UP000001640"/>
    </source>
</evidence>
<organism evidence="11 12">
    <name type="scientific">Naumovozyma castellii</name>
    <name type="common">Yeast</name>
    <name type="synonym">Saccharomyces castellii</name>
    <dbReference type="NCBI Taxonomy" id="27288"/>
    <lineage>
        <taxon>Eukaryota</taxon>
        <taxon>Fungi</taxon>
        <taxon>Dikarya</taxon>
        <taxon>Ascomycota</taxon>
        <taxon>Saccharomycotina</taxon>
        <taxon>Saccharomycetes</taxon>
        <taxon>Saccharomycetales</taxon>
        <taxon>Saccharomycetaceae</taxon>
        <taxon>Naumovozyma</taxon>
    </lineage>
</organism>
<sequence>MPTLDEYKKWLNVNDEEYNLFLREYSTLNEKMIGKFEAYTKLALLAECHGTRYKMLPFLVMNDLIADLLLANKFNPESLKAAVFSKYTGAENKGTAISRSKRKLKNFCDYITARYVVIDEKIYARKASKGDESPKMWCPPSLMTFFIIRYHRRQDIDESERKARHRGVAATHDAIGEKMSGITRQLIQDVTYDCLKCNVTKGVPIIYVPDDNPKAEVPFENLLIDIIDLKDRSCRCPKDNKKKSQILHIMDQYTEYTWLYILDDTHHDAIAMIFEVLLYHFPLSTKHVYVDDGKEFRSSKFLKILETNGIKTIMKHDRFMKRPNNIVIEELDKYINENFKSDLASEENEKNVGEISNTSTKKHDTNVTDEHEDIKKDIPWCCSLKLIAGRVNNIVRDSHKMAPAHALYRLQKDEPRPPNQGDVSIEKAVAVTKHNEDFDIEQKIGSTNNVDERQPQPQPQMVHLPWIESNSAVFSSSMDESARNENTETLSYGTDRMHSLTTQFPFNLNPEEHDSRIPNHKIVPPPTSFPSAVGSSKQNSEQHSTKRFLVEKSYENGIRKLPKQRPDSSLASMLFNGSGSSAFLPADY</sequence>
<evidence type="ECO:0000256" key="3">
    <source>
        <dbReference type="ARBA" id="ARBA00004496"/>
    </source>
</evidence>
<evidence type="ECO:0000259" key="10">
    <source>
        <dbReference type="PROSITE" id="PS50994"/>
    </source>
</evidence>
<keyword evidence="12" id="KW-1185">Reference proteome</keyword>
<keyword evidence="4" id="KW-0963">Cytoplasm</keyword>
<dbReference type="GO" id="GO:0005634">
    <property type="term" value="C:nucleus"/>
    <property type="evidence" value="ECO:0007669"/>
    <property type="project" value="UniProtKB-SubCell"/>
</dbReference>
<accession>G0V6R6</accession>
<dbReference type="EMBL" id="HE576752">
    <property type="protein sequence ID" value="CCC67162.1"/>
    <property type="molecule type" value="Genomic_DNA"/>
</dbReference>
<feature type="domain" description="Integrase catalytic" evidence="10">
    <location>
        <begin position="214"/>
        <end position="411"/>
    </location>
</feature>
<evidence type="ECO:0000256" key="9">
    <source>
        <dbReference type="SAM" id="MobiDB-lite"/>
    </source>
</evidence>
<dbReference type="InterPro" id="IPR012337">
    <property type="entry name" value="RNaseH-like_sf"/>
</dbReference>
<comment type="catalytic activity">
    <reaction evidence="1">
        <text>Endonucleolytic cleavage to 5'-phosphomonoester.</text>
        <dbReference type="EC" id="3.1.26.4"/>
    </reaction>
</comment>